<dbReference type="GO" id="GO:0005634">
    <property type="term" value="C:nucleus"/>
    <property type="evidence" value="ECO:0007669"/>
    <property type="project" value="UniProtKB-ARBA"/>
</dbReference>
<feature type="compositionally biased region" description="Basic and acidic residues" evidence="8">
    <location>
        <begin position="1020"/>
        <end position="1030"/>
    </location>
</feature>
<keyword evidence="3 7" id="KW-0489">Methyltransferase</keyword>
<dbReference type="GO" id="GO:0004483">
    <property type="term" value="F:methyltransferase cap1 activity"/>
    <property type="evidence" value="ECO:0007669"/>
    <property type="project" value="TreeGrafter"/>
</dbReference>
<evidence type="ECO:0000256" key="3">
    <source>
        <dbReference type="ARBA" id="ARBA00022603"/>
    </source>
</evidence>
<feature type="compositionally biased region" description="Basic and acidic residues" evidence="8">
    <location>
        <begin position="1047"/>
        <end position="1057"/>
    </location>
</feature>
<dbReference type="InterPro" id="IPR050851">
    <property type="entry name" value="mRNA_Cap_2O-Ribose_MeTrfase"/>
</dbReference>
<dbReference type="GO" id="GO:0120550">
    <property type="term" value="F:methyltransferase cap2 activity"/>
    <property type="evidence" value="ECO:0007669"/>
    <property type="project" value="UniProtKB-EC"/>
</dbReference>
<feature type="compositionally biased region" description="Basic and acidic residues" evidence="8">
    <location>
        <begin position="10"/>
        <end position="22"/>
    </location>
</feature>
<proteinExistence type="predicted"/>
<dbReference type="EC" id="2.1.1.296" evidence="1"/>
<reference evidence="10 11" key="1">
    <citation type="submission" date="2024-02" db="EMBL/GenBank/DDBJ databases">
        <title>Chromosome-scale genome assembly of the rough periwinkle Littorina saxatilis.</title>
        <authorList>
            <person name="De Jode A."/>
            <person name="Faria R."/>
            <person name="Formenti G."/>
            <person name="Sims Y."/>
            <person name="Smith T.P."/>
            <person name="Tracey A."/>
            <person name="Wood J.M.D."/>
            <person name="Zagrodzka Z.B."/>
            <person name="Johannesson K."/>
            <person name="Butlin R.K."/>
            <person name="Leder E.H."/>
        </authorList>
    </citation>
    <scope>NUCLEOTIDE SEQUENCE [LARGE SCALE GENOMIC DNA]</scope>
    <source>
        <strain evidence="10">Snail1</strain>
        <tissue evidence="10">Muscle</tissue>
    </source>
</reference>
<dbReference type="Gene3D" id="3.40.50.12760">
    <property type="match status" value="1"/>
</dbReference>
<dbReference type="GO" id="GO:0006370">
    <property type="term" value="P:7-methylguanosine mRNA capping"/>
    <property type="evidence" value="ECO:0007669"/>
    <property type="project" value="TreeGrafter"/>
</dbReference>
<evidence type="ECO:0000256" key="7">
    <source>
        <dbReference type="PROSITE-ProRule" id="PRU00946"/>
    </source>
</evidence>
<evidence type="ECO:0000256" key="6">
    <source>
        <dbReference type="ARBA" id="ARBA00049477"/>
    </source>
</evidence>
<dbReference type="PROSITE" id="PS51614">
    <property type="entry name" value="SAM_MT_ADRIFT"/>
    <property type="match status" value="1"/>
</dbReference>
<feature type="compositionally biased region" description="Basic and acidic residues" evidence="8">
    <location>
        <begin position="1074"/>
        <end position="1084"/>
    </location>
</feature>
<feature type="compositionally biased region" description="Polar residues" evidence="8">
    <location>
        <begin position="1210"/>
        <end position="1221"/>
    </location>
</feature>
<name>A0AAN9AX74_9CAEN</name>
<feature type="binding site" evidence="7">
    <location>
        <position position="268"/>
    </location>
    <ligand>
        <name>S-adenosyl-L-methionine</name>
        <dbReference type="ChEBI" id="CHEBI:59789"/>
    </ligand>
</feature>
<feature type="region of interest" description="Disordered" evidence="8">
    <location>
        <begin position="1017"/>
        <end position="1095"/>
    </location>
</feature>
<feature type="region of interest" description="Disordered" evidence="8">
    <location>
        <begin position="67"/>
        <end position="86"/>
    </location>
</feature>
<feature type="compositionally biased region" description="Basic and acidic residues" evidence="8">
    <location>
        <begin position="962"/>
        <end position="977"/>
    </location>
</feature>
<dbReference type="GO" id="GO:0032259">
    <property type="term" value="P:methylation"/>
    <property type="evidence" value="ECO:0007669"/>
    <property type="project" value="UniProtKB-KW"/>
</dbReference>
<keyword evidence="4 7" id="KW-0808">Transferase</keyword>
<dbReference type="InterPro" id="IPR029063">
    <property type="entry name" value="SAM-dependent_MTases_sf"/>
</dbReference>
<dbReference type="PANTHER" id="PTHR16121">
    <property type="entry name" value="CAP-SPECIFIC MRNA (NUCLEOSIDE-2'-O-)-METHYLTRANSFERASE 1-RELATED"/>
    <property type="match status" value="1"/>
</dbReference>
<dbReference type="PANTHER" id="PTHR16121:SF2">
    <property type="entry name" value="CAP-SPECIFIC MRNA (NUCLEOSIDE-2'-O-)-METHYLTRANSFERASE 2"/>
    <property type="match status" value="1"/>
</dbReference>
<organism evidence="10 11">
    <name type="scientific">Littorina saxatilis</name>
    <dbReference type="NCBI Taxonomy" id="31220"/>
    <lineage>
        <taxon>Eukaryota</taxon>
        <taxon>Metazoa</taxon>
        <taxon>Spiralia</taxon>
        <taxon>Lophotrochozoa</taxon>
        <taxon>Mollusca</taxon>
        <taxon>Gastropoda</taxon>
        <taxon>Caenogastropoda</taxon>
        <taxon>Littorinimorpha</taxon>
        <taxon>Littorinoidea</taxon>
        <taxon>Littorinidae</taxon>
        <taxon>Littorina</taxon>
    </lineage>
</organism>
<evidence type="ECO:0000259" key="9">
    <source>
        <dbReference type="PROSITE" id="PS51614"/>
    </source>
</evidence>
<keyword evidence="11" id="KW-1185">Reference proteome</keyword>
<sequence>MERKLKKKKLNIEHQENDSLTASEREQIKQLFGKKFVYSTNAKWSLKSTSAFAKDFLSKQDSEFCRHEEHNSADEDGRTNEAKHSSVSAAQNVDSCSLSNARHAFPCESLDSAEICPGNLPWQRSESSCNVYQSVLAGFAQGKDKVSHNAKTARRKVCPMHRRHVKKVRIALPAPWQHDALVAEKDRLNTLKDRLSDKEMVAWHQHTNSTNLAGKVVGEIKSNYYAELCTQAWCKFHEIMACQDVLPAAVLCRPHSRLNSIHLCEAPGAFIASLNHYLVSRGFDTHNNWQWLGTTLNPYYEGNDTGRMISDDRFIRTTFDNWFFGRDDSGDLMTEDNMLALMERAKLMGDIHLITADGSIDCQENPAEQEVIVSRLHHCEVLSSCLLLAPGGTLVIKLFTMLEASSIALLYFLNCAFEKVTVCKPATSKSGNSEVYAVCSGYSAPLSHDALFSMFSAVCASDDPHIVLLTKEDIPDEFLAEHQKCCLYFSKLQSDTISRNLALYGTMEESQKKRLAFLQSECAKHYVALCAVQGIDDGDRIRPYSYKSNFSRFLNHRPNQDRFNKSPRSNNQHALNGIGSGSVSLPLGRLQGTFQQRQQQNQFPWQQLLTQIPDYPVNEGGCMMIRCRHELEEEELREWTVQMGRPIDVVASSHFCDPRMLGDVQLMLQHAQMKLHQQKVLAQHSVTTLSEAFQLLHTASLFNSHHHHRHPSHNPITALYHLALEGSVTSFWPHGSAELSQMFHHQRLSCVEDLNELGEGMVGVVVDITCPLWLGEEEVRCQTRLLEVMLNVFSYIDCGSTVVVIMPLALTRLTAGLLYIFAGLFQETSCAGKGDSMYLHQTLCFHNLSYPTYTLLRLLETLRHAFASPQPPTPSLPCPDAAPQKDLDNDTCMAEDADCDNHTGHESSGVACHENVNDDVSLRPGSGGVKGCGSARNVIGRTQTVMAAGGCGVSCHGGFGSSERKDGASKHEAHGNDESGNARIAETAVSGVGDRRTADIGSHLHCHHSSVECDSAENADSDRRMSHEDCSVPSDCQVHNPAPSDTVSDRRMSHEDCSVPSDCQVHNPAPSDTVSDRKMSHDGDTDTMPSQNDTKRTLSVDVQMSNHGDPEKCDKFPSADTKEIKRTVSAEGESNSSHENIEKQAANFANGATSAESKTHLTCAKDCSAMHLKNVKGVMPVTDVTSSTQFSFDSHSCSCGSSLHSIASHQSQVEGSSGKSSLRTKRTRDLSDDAYGPLGRVLHHHQSMPTSPDQQREGGMTKHCGGCEENAGVGTCVEVPLGVVPILEMVNDATFTRFLQASNRRSMCSFLRTVKAAEKKLLASQPPSTS</sequence>
<evidence type="ECO:0000313" key="10">
    <source>
        <dbReference type="EMBL" id="KAK7094707.1"/>
    </source>
</evidence>
<feature type="active site" description="Proton acceptor" evidence="7">
    <location>
        <position position="397"/>
    </location>
</feature>
<feature type="region of interest" description="Disordered" evidence="8">
    <location>
        <begin position="557"/>
        <end position="577"/>
    </location>
</feature>
<dbReference type="GO" id="GO:0005737">
    <property type="term" value="C:cytoplasm"/>
    <property type="evidence" value="ECO:0007669"/>
    <property type="project" value="TreeGrafter"/>
</dbReference>
<dbReference type="EMBL" id="JBAMIC010000018">
    <property type="protein sequence ID" value="KAK7094707.1"/>
    <property type="molecule type" value="Genomic_DNA"/>
</dbReference>
<evidence type="ECO:0000256" key="2">
    <source>
        <dbReference type="ARBA" id="ARBA00021134"/>
    </source>
</evidence>
<dbReference type="SUPFAM" id="SSF53335">
    <property type="entry name" value="S-adenosyl-L-methionine-dependent methyltransferases"/>
    <property type="match status" value="1"/>
</dbReference>
<accession>A0AAN9AX74</accession>
<feature type="region of interest" description="Disordered" evidence="8">
    <location>
        <begin position="1209"/>
        <end position="1260"/>
    </location>
</feature>
<feature type="domain" description="Adrift-type SAM-dependent 2'-O-MTase" evidence="9">
    <location>
        <begin position="227"/>
        <end position="444"/>
    </location>
</feature>
<feature type="region of interest" description="Disordered" evidence="8">
    <location>
        <begin position="962"/>
        <end position="983"/>
    </location>
</feature>
<feature type="compositionally biased region" description="Basic and acidic residues" evidence="8">
    <location>
        <begin position="67"/>
        <end position="84"/>
    </location>
</feature>
<evidence type="ECO:0000256" key="4">
    <source>
        <dbReference type="ARBA" id="ARBA00022679"/>
    </source>
</evidence>
<evidence type="ECO:0000256" key="8">
    <source>
        <dbReference type="SAM" id="MobiDB-lite"/>
    </source>
</evidence>
<protein>
    <recommendedName>
        <fullName evidence="2">Cap-specific mRNA (nucleoside-2'-O-)-methyltransferase 2</fullName>
        <ecNumber evidence="1">2.1.1.296</ecNumber>
    </recommendedName>
</protein>
<evidence type="ECO:0000256" key="1">
    <source>
        <dbReference type="ARBA" id="ARBA00012770"/>
    </source>
</evidence>
<feature type="binding site" evidence="7">
    <location>
        <position position="357"/>
    </location>
    <ligand>
        <name>S-adenosyl-L-methionine</name>
        <dbReference type="ChEBI" id="CHEBI:59789"/>
    </ligand>
</feature>
<keyword evidence="5 7" id="KW-0949">S-adenosyl-L-methionine</keyword>
<dbReference type="InterPro" id="IPR002877">
    <property type="entry name" value="RNA_MeTrfase_FtsJ_dom"/>
</dbReference>
<dbReference type="Proteomes" id="UP001374579">
    <property type="component" value="Unassembled WGS sequence"/>
</dbReference>
<gene>
    <name evidence="10" type="ORF">V1264_006220</name>
</gene>
<comment type="caution">
    <text evidence="10">The sequence shown here is derived from an EMBL/GenBank/DDBJ whole genome shotgun (WGS) entry which is preliminary data.</text>
</comment>
<feature type="binding site" evidence="7">
    <location>
        <position position="289"/>
    </location>
    <ligand>
        <name>S-adenosyl-L-methionine</name>
        <dbReference type="ChEBI" id="CHEBI:59789"/>
    </ligand>
</feature>
<dbReference type="Pfam" id="PF01728">
    <property type="entry name" value="FtsJ"/>
    <property type="match status" value="1"/>
</dbReference>
<evidence type="ECO:0000256" key="5">
    <source>
        <dbReference type="ARBA" id="ARBA00022691"/>
    </source>
</evidence>
<comment type="catalytic activity">
    <reaction evidence="6">
        <text>a 5'-end (N(7)-methyl 5'-triphosphoguanosine)-(2'-O-methyl-ribonucleoside)-(ribonucleotide) in mRNA + S-adenosyl-L-methionine = a 5'-end (N(7)-methyl 5'-triphosphoguanosine)-(2'-O-methyl-ribonucleoside)-(2'-O-methyl-ribonucleotide) in mRNA + S-adenosyl-L-homocysteine + H(+)</text>
        <dbReference type="Rhea" id="RHEA:67024"/>
        <dbReference type="Rhea" id="RHEA-COMP:17169"/>
        <dbReference type="Rhea" id="RHEA-COMP:17170"/>
        <dbReference type="ChEBI" id="CHEBI:15378"/>
        <dbReference type="ChEBI" id="CHEBI:57856"/>
        <dbReference type="ChEBI" id="CHEBI:59789"/>
        <dbReference type="ChEBI" id="CHEBI:167612"/>
        <dbReference type="ChEBI" id="CHEBI:167614"/>
        <dbReference type="EC" id="2.1.1.296"/>
    </reaction>
</comment>
<feature type="region of interest" description="Disordered" evidence="8">
    <location>
        <begin position="1"/>
        <end position="22"/>
    </location>
</feature>
<evidence type="ECO:0000313" key="11">
    <source>
        <dbReference type="Proteomes" id="UP001374579"/>
    </source>
</evidence>
<dbReference type="InterPro" id="IPR025807">
    <property type="entry name" value="Adrift-typ_MeTrfase"/>
</dbReference>